<sequence length="297" mass="32773">MGVPSCYFIKPVYCITSIWLYFVSPGFFSDLLTSEGLLANLPVPQLGIHCDGTDACDEPELPASLAGRRNSLSSGYSWNATGAPGRPYFWAQRLAGLPCLPCLGDEVKSNIGRSSQLSGLAERRSGPRPHKSLHCFRNTASMDNKVSHIAGVPIGLEVDNAWKVGDTRQTVDVQGTMDRENQKQEDEGSSIQAAEVEEDEYEDEVEMEDDELEGDQDDDYNAGGHGGTSKRLCRRRDRLSKGRSCMDNEVLDTSTSCRFGRAQGLVTCLQARLEARIELVTEVRLPFVLRRVGCFIE</sequence>
<evidence type="ECO:0000256" key="1">
    <source>
        <dbReference type="SAM" id="MobiDB-lite"/>
    </source>
</evidence>
<organism evidence="2 3">
    <name type="scientific">Protopolystoma xenopodis</name>
    <dbReference type="NCBI Taxonomy" id="117903"/>
    <lineage>
        <taxon>Eukaryota</taxon>
        <taxon>Metazoa</taxon>
        <taxon>Spiralia</taxon>
        <taxon>Lophotrochozoa</taxon>
        <taxon>Platyhelminthes</taxon>
        <taxon>Monogenea</taxon>
        <taxon>Polyopisthocotylea</taxon>
        <taxon>Polystomatidea</taxon>
        <taxon>Polystomatidae</taxon>
        <taxon>Protopolystoma</taxon>
    </lineage>
</organism>
<dbReference type="EMBL" id="CAAALY010006737">
    <property type="protein sequence ID" value="VEL09596.1"/>
    <property type="molecule type" value="Genomic_DNA"/>
</dbReference>
<proteinExistence type="predicted"/>
<keyword evidence="3" id="KW-1185">Reference proteome</keyword>
<evidence type="ECO:0000313" key="3">
    <source>
        <dbReference type="Proteomes" id="UP000784294"/>
    </source>
</evidence>
<feature type="compositionally biased region" description="Basic and acidic residues" evidence="1">
    <location>
        <begin position="177"/>
        <end position="186"/>
    </location>
</feature>
<gene>
    <name evidence="2" type="ORF">PXEA_LOCUS3036</name>
</gene>
<evidence type="ECO:0000313" key="2">
    <source>
        <dbReference type="EMBL" id="VEL09596.1"/>
    </source>
</evidence>
<protein>
    <submittedName>
        <fullName evidence="2">Uncharacterized protein</fullName>
    </submittedName>
</protein>
<comment type="caution">
    <text evidence="2">The sequence shown here is derived from an EMBL/GenBank/DDBJ whole genome shotgun (WGS) entry which is preliminary data.</text>
</comment>
<reference evidence="2" key="1">
    <citation type="submission" date="2018-11" db="EMBL/GenBank/DDBJ databases">
        <authorList>
            <consortium name="Pathogen Informatics"/>
        </authorList>
    </citation>
    <scope>NUCLEOTIDE SEQUENCE</scope>
</reference>
<dbReference type="Proteomes" id="UP000784294">
    <property type="component" value="Unassembled WGS sequence"/>
</dbReference>
<name>A0A3S5FC13_9PLAT</name>
<dbReference type="AlphaFoldDB" id="A0A3S5FC13"/>
<feature type="region of interest" description="Disordered" evidence="1">
    <location>
        <begin position="173"/>
        <end position="228"/>
    </location>
</feature>
<feature type="compositionally biased region" description="Acidic residues" evidence="1">
    <location>
        <begin position="195"/>
        <end position="220"/>
    </location>
</feature>
<accession>A0A3S5FC13</accession>